<keyword evidence="4" id="KW-1185">Reference proteome</keyword>
<evidence type="ECO:0000256" key="1">
    <source>
        <dbReference type="SAM" id="MobiDB-lite"/>
    </source>
</evidence>
<evidence type="ECO:0000313" key="4">
    <source>
        <dbReference type="Proteomes" id="UP000765509"/>
    </source>
</evidence>
<accession>A0A9Q3IDT2</accession>
<feature type="compositionally biased region" description="Basic and acidic residues" evidence="1">
    <location>
        <begin position="47"/>
        <end position="58"/>
    </location>
</feature>
<feature type="region of interest" description="Disordered" evidence="1">
    <location>
        <begin position="47"/>
        <end position="70"/>
    </location>
</feature>
<comment type="caution">
    <text evidence="3">The sequence shown here is derived from an EMBL/GenBank/DDBJ whole genome shotgun (WGS) entry which is preliminary data.</text>
</comment>
<dbReference type="OrthoDB" id="3059190at2759"/>
<dbReference type="Pfam" id="PF07727">
    <property type="entry name" value="RVT_2"/>
    <property type="match status" value="1"/>
</dbReference>
<name>A0A9Q3IDT2_9BASI</name>
<dbReference type="Proteomes" id="UP000765509">
    <property type="component" value="Unassembled WGS sequence"/>
</dbReference>
<dbReference type="AlphaFoldDB" id="A0A9Q3IDT2"/>
<protein>
    <recommendedName>
        <fullName evidence="2">Reverse transcriptase Ty1/copia-type domain-containing protein</fullName>
    </recommendedName>
</protein>
<feature type="domain" description="Reverse transcriptase Ty1/copia-type" evidence="2">
    <location>
        <begin position="143"/>
        <end position="199"/>
    </location>
</feature>
<dbReference type="EMBL" id="AVOT02041408">
    <property type="protein sequence ID" value="MBW0536727.1"/>
    <property type="molecule type" value="Genomic_DNA"/>
</dbReference>
<sequence length="201" mass="22942">MVFPKINSNNQPLQKDRSFLNYNCNVNKKEQYDELTPTIEEIARAEDARSPDMVDEVHTGSNERIPEGSGTNTIIHVIGPQHPTLITSSIDQIDVLPYSRRGNTLLTTLSEIPSTYKITLKSKNKDQWLEAISKELHNMNRLKIWEIIDLKEDYKLIGTTSIFQLKTNHSNEIKEYKARLCAQGFSQIQGSDYEKTFAPTG</sequence>
<reference evidence="3" key="1">
    <citation type="submission" date="2021-03" db="EMBL/GenBank/DDBJ databases">
        <title>Draft genome sequence of rust myrtle Austropuccinia psidii MF-1, a brazilian biotype.</title>
        <authorList>
            <person name="Quecine M.C."/>
            <person name="Pachon D.M.R."/>
            <person name="Bonatelli M.L."/>
            <person name="Correr F.H."/>
            <person name="Franceschini L.M."/>
            <person name="Leite T.F."/>
            <person name="Margarido G.R.A."/>
            <person name="Almeida C.A."/>
            <person name="Ferrarezi J.A."/>
            <person name="Labate C.A."/>
        </authorList>
    </citation>
    <scope>NUCLEOTIDE SEQUENCE</scope>
    <source>
        <strain evidence="3">MF-1</strain>
    </source>
</reference>
<proteinExistence type="predicted"/>
<evidence type="ECO:0000259" key="2">
    <source>
        <dbReference type="Pfam" id="PF07727"/>
    </source>
</evidence>
<evidence type="ECO:0000313" key="3">
    <source>
        <dbReference type="EMBL" id="MBW0536727.1"/>
    </source>
</evidence>
<gene>
    <name evidence="3" type="ORF">O181_076442</name>
</gene>
<dbReference type="InterPro" id="IPR013103">
    <property type="entry name" value="RVT_2"/>
</dbReference>
<organism evidence="3 4">
    <name type="scientific">Austropuccinia psidii MF-1</name>
    <dbReference type="NCBI Taxonomy" id="1389203"/>
    <lineage>
        <taxon>Eukaryota</taxon>
        <taxon>Fungi</taxon>
        <taxon>Dikarya</taxon>
        <taxon>Basidiomycota</taxon>
        <taxon>Pucciniomycotina</taxon>
        <taxon>Pucciniomycetes</taxon>
        <taxon>Pucciniales</taxon>
        <taxon>Sphaerophragmiaceae</taxon>
        <taxon>Austropuccinia</taxon>
    </lineage>
</organism>